<feature type="non-terminal residue" evidence="1">
    <location>
        <position position="1"/>
    </location>
</feature>
<dbReference type="SUPFAM" id="SSF58069">
    <property type="entry name" value="Virus ectodomain"/>
    <property type="match status" value="1"/>
</dbReference>
<evidence type="ECO:0000313" key="1">
    <source>
        <dbReference type="EMBL" id="NXP82151.1"/>
    </source>
</evidence>
<feature type="non-terminal residue" evidence="1">
    <location>
        <position position="58"/>
    </location>
</feature>
<gene>
    <name evidence="1" type="primary">Erv31_4</name>
    <name evidence="1" type="ORF">RAMSUL_R14978</name>
</gene>
<sequence length="58" mass="6339">PLNHIIQLQGVLEMVTNKTSDALTLLAKQNSKTRASVYQNPLALGYLLNQEGKGCVEN</sequence>
<name>A0A852CRU5_9PICI</name>
<keyword evidence="2" id="KW-1185">Reference proteome</keyword>
<organism evidence="1 2">
    <name type="scientific">Ramphastos sulfuratus</name>
    <dbReference type="NCBI Taxonomy" id="322582"/>
    <lineage>
        <taxon>Eukaryota</taxon>
        <taxon>Metazoa</taxon>
        <taxon>Chordata</taxon>
        <taxon>Craniata</taxon>
        <taxon>Vertebrata</taxon>
        <taxon>Euteleostomi</taxon>
        <taxon>Archelosauria</taxon>
        <taxon>Archosauria</taxon>
        <taxon>Dinosauria</taxon>
        <taxon>Saurischia</taxon>
        <taxon>Theropoda</taxon>
        <taxon>Coelurosauria</taxon>
        <taxon>Aves</taxon>
        <taxon>Neognathae</taxon>
        <taxon>Neoaves</taxon>
        <taxon>Telluraves</taxon>
        <taxon>Coraciimorphae</taxon>
        <taxon>Piciformes</taxon>
        <taxon>Ramphastidae</taxon>
        <taxon>Ramphastos</taxon>
    </lineage>
</organism>
<comment type="caution">
    <text evidence="1">The sequence shown here is derived from an EMBL/GenBank/DDBJ whole genome shotgun (WGS) entry which is preliminary data.</text>
</comment>
<protein>
    <submittedName>
        <fullName evidence="1">ENR1 protein</fullName>
    </submittedName>
</protein>
<accession>A0A852CRU5</accession>
<reference evidence="1" key="1">
    <citation type="submission" date="2019-09" db="EMBL/GenBank/DDBJ databases">
        <title>Bird 10,000 Genomes (B10K) Project - Family phase.</title>
        <authorList>
            <person name="Zhang G."/>
        </authorList>
    </citation>
    <scope>NUCLEOTIDE SEQUENCE</scope>
    <source>
        <strain evidence="1">B10K-DU-001-30</strain>
        <tissue evidence="1">Muscle</tissue>
    </source>
</reference>
<dbReference type="Gene3D" id="1.10.287.210">
    <property type="match status" value="1"/>
</dbReference>
<dbReference type="AlphaFoldDB" id="A0A852CRU5"/>
<dbReference type="EMBL" id="WBNM01042565">
    <property type="protein sequence ID" value="NXP82151.1"/>
    <property type="molecule type" value="Genomic_DNA"/>
</dbReference>
<evidence type="ECO:0000313" key="2">
    <source>
        <dbReference type="Proteomes" id="UP000611227"/>
    </source>
</evidence>
<proteinExistence type="predicted"/>
<dbReference type="Proteomes" id="UP000611227">
    <property type="component" value="Unassembled WGS sequence"/>
</dbReference>